<name>A0A7Z0BIR8_9ACTN</name>
<proteinExistence type="predicted"/>
<dbReference type="AlphaFoldDB" id="A0A7Z0BIR8"/>
<protein>
    <submittedName>
        <fullName evidence="3">Uncharacterized protein</fullName>
    </submittedName>
</protein>
<keyword evidence="2" id="KW-0812">Transmembrane</keyword>
<reference evidence="3 4" key="1">
    <citation type="submission" date="2020-07" db="EMBL/GenBank/DDBJ databases">
        <title>Sequencing the genomes of 1000 actinobacteria strains.</title>
        <authorList>
            <person name="Klenk H.-P."/>
        </authorList>
    </citation>
    <scope>NUCLEOTIDE SEQUENCE [LARGE SCALE GENOMIC DNA]</scope>
    <source>
        <strain evidence="3 4">DSM 45278</strain>
    </source>
</reference>
<organism evidence="3 4">
    <name type="scientific">Nocardiopsis sinuspersici</name>
    <dbReference type="NCBI Taxonomy" id="501010"/>
    <lineage>
        <taxon>Bacteria</taxon>
        <taxon>Bacillati</taxon>
        <taxon>Actinomycetota</taxon>
        <taxon>Actinomycetes</taxon>
        <taxon>Streptosporangiales</taxon>
        <taxon>Nocardiopsidaceae</taxon>
        <taxon>Nocardiopsis</taxon>
    </lineage>
</organism>
<dbReference type="RefSeq" id="WP_179809830.1">
    <property type="nucleotide sequence ID" value="NZ_JACCHL010000001.1"/>
</dbReference>
<feature type="compositionally biased region" description="Gly residues" evidence="1">
    <location>
        <begin position="173"/>
        <end position="216"/>
    </location>
</feature>
<gene>
    <name evidence="3" type="ORF">HNR06_001940</name>
</gene>
<feature type="region of interest" description="Disordered" evidence="1">
    <location>
        <begin position="106"/>
        <end position="216"/>
    </location>
</feature>
<feature type="compositionally biased region" description="Low complexity" evidence="1">
    <location>
        <begin position="136"/>
        <end position="157"/>
    </location>
</feature>
<feature type="transmembrane region" description="Helical" evidence="2">
    <location>
        <begin position="6"/>
        <end position="24"/>
    </location>
</feature>
<accession>A0A7Z0BIR8</accession>
<keyword evidence="2" id="KW-0472">Membrane</keyword>
<feature type="transmembrane region" description="Helical" evidence="2">
    <location>
        <begin position="36"/>
        <end position="53"/>
    </location>
</feature>
<evidence type="ECO:0000256" key="1">
    <source>
        <dbReference type="SAM" id="MobiDB-lite"/>
    </source>
</evidence>
<feature type="compositionally biased region" description="Low complexity" evidence="1">
    <location>
        <begin position="106"/>
        <end position="117"/>
    </location>
</feature>
<dbReference type="EMBL" id="JACCHL010000001">
    <property type="protein sequence ID" value="NYH52351.1"/>
    <property type="molecule type" value="Genomic_DNA"/>
</dbReference>
<dbReference type="Proteomes" id="UP000584931">
    <property type="component" value="Unassembled WGS sequence"/>
</dbReference>
<evidence type="ECO:0000256" key="2">
    <source>
        <dbReference type="SAM" id="Phobius"/>
    </source>
</evidence>
<sequence length="216" mass="20373">MSNTFYVLGIVLLVAVGVVALVRAGGSPAPGAVRTAGILMIAVGIVQGSGLAVHPVIENLSPHPDTVLLVNDLSVILVEVLYGLLMTGALTALVIALMRSRSAAARPGNPAAAGPRPGHAPAPGQPYVFGQARQVPPGHGYRGHPGPRAGSAYPGGADSYGGDAGDCADWSPGDGGGSGSGGSGGGFFGSGLFGGGDSGGGGGGGGGGDGGGGGAG</sequence>
<feature type="transmembrane region" description="Helical" evidence="2">
    <location>
        <begin position="73"/>
        <end position="97"/>
    </location>
</feature>
<keyword evidence="2" id="KW-1133">Transmembrane helix</keyword>
<comment type="caution">
    <text evidence="3">The sequence shown here is derived from an EMBL/GenBank/DDBJ whole genome shotgun (WGS) entry which is preliminary data.</text>
</comment>
<evidence type="ECO:0000313" key="3">
    <source>
        <dbReference type="EMBL" id="NYH52351.1"/>
    </source>
</evidence>
<evidence type="ECO:0000313" key="4">
    <source>
        <dbReference type="Proteomes" id="UP000584931"/>
    </source>
</evidence>